<organism evidence="5 6">
    <name type="scientific">Clostridium botulinum B2 450</name>
    <dbReference type="NCBI Taxonomy" id="1379739"/>
    <lineage>
        <taxon>Bacteria</taxon>
        <taxon>Bacillati</taxon>
        <taxon>Bacillota</taxon>
        <taxon>Clostridia</taxon>
        <taxon>Eubacteriales</taxon>
        <taxon>Clostridiaceae</taxon>
        <taxon>Clostridium</taxon>
    </lineage>
</organism>
<dbReference type="RefSeq" id="WP_003484069.1">
    <property type="nucleotide sequence ID" value="NZ_JXSU01000007.1"/>
</dbReference>
<dbReference type="PANTHER" id="PTHR42734">
    <property type="entry name" value="METAL TRANSPORT SYSTEM ATP-BINDING PROTEIN TM_0124-RELATED"/>
    <property type="match status" value="1"/>
</dbReference>
<dbReference type="InterPro" id="IPR027417">
    <property type="entry name" value="P-loop_NTPase"/>
</dbReference>
<evidence type="ECO:0000313" key="5">
    <source>
        <dbReference type="EMBL" id="KIS24685.1"/>
    </source>
</evidence>
<evidence type="ECO:0000259" key="4">
    <source>
        <dbReference type="PROSITE" id="PS50893"/>
    </source>
</evidence>
<keyword evidence="3 5" id="KW-0067">ATP-binding</keyword>
<dbReference type="InterPro" id="IPR017871">
    <property type="entry name" value="ABC_transporter-like_CS"/>
</dbReference>
<keyword evidence="2" id="KW-0547">Nucleotide-binding</keyword>
<dbReference type="OrthoDB" id="9799337at2"/>
<dbReference type="PANTHER" id="PTHR42734:SF19">
    <property type="entry name" value="IRON COMPOUNDS ABC TRANSPORTER, ATP-BINDING PROTEIN"/>
    <property type="match status" value="1"/>
</dbReference>
<evidence type="ECO:0000256" key="1">
    <source>
        <dbReference type="ARBA" id="ARBA00022448"/>
    </source>
</evidence>
<name>A0A0D1BWC0_CLOBO</name>
<evidence type="ECO:0000256" key="3">
    <source>
        <dbReference type="ARBA" id="ARBA00022840"/>
    </source>
</evidence>
<comment type="caution">
    <text evidence="5">The sequence shown here is derived from an EMBL/GenBank/DDBJ whole genome shotgun (WGS) entry which is preliminary data.</text>
</comment>
<proteinExistence type="predicted"/>
<dbReference type="AlphaFoldDB" id="A0A0D1BWC0"/>
<dbReference type="Gene3D" id="3.40.50.300">
    <property type="entry name" value="P-loop containing nucleotide triphosphate hydrolases"/>
    <property type="match status" value="1"/>
</dbReference>
<evidence type="ECO:0000256" key="2">
    <source>
        <dbReference type="ARBA" id="ARBA00022741"/>
    </source>
</evidence>
<dbReference type="HOGENOM" id="CLU_000604_1_11_9"/>
<dbReference type="Proteomes" id="UP000032250">
    <property type="component" value="Unassembled WGS sequence"/>
</dbReference>
<dbReference type="InterPro" id="IPR003593">
    <property type="entry name" value="AAA+_ATPase"/>
</dbReference>
<sequence>MKLEIKKVSFGYDDTILYKNLSFSLNSGEFLCVLGPNGVGKTTFFKAILDILKLKSGEILIDDKNINSYSPNELYKYIAYVPQAHTPPFPFTVFDVVLMGRAVYIKEFSSPSKIDKQIAENSLNILGILHLKNKIYTEISGGERQLVLIARAITQEASIIIMDEPTSNLDYGNQIKVLNLIKSLCDNNNKTILISCHNPNHALLYGSKVIIMKKGGLFSFGNPSDEITPKVIKETYGIDIKMINTNISENSQQNICIPFDSNFK</sequence>
<dbReference type="FunFam" id="3.40.50.300:FF:000134">
    <property type="entry name" value="Iron-enterobactin ABC transporter ATP-binding protein"/>
    <property type="match status" value="1"/>
</dbReference>
<dbReference type="InterPro" id="IPR050153">
    <property type="entry name" value="Metal_Ion_Import_ABC"/>
</dbReference>
<reference evidence="5 6" key="1">
    <citation type="submission" date="2014-06" db="EMBL/GenBank/DDBJ databases">
        <title>Genome characterization of distinct group I Clostridium botulinum lineages.</title>
        <authorList>
            <person name="Giordani F."/>
            <person name="Anselmo A."/>
            <person name="Fillo S."/>
            <person name="Palozzi A.M."/>
            <person name="Fortunato A."/>
            <person name="Gentile B."/>
            <person name="Ciammaruconi A."/>
            <person name="Anniballi F."/>
            <person name="De Medici D."/>
            <person name="Lista F."/>
        </authorList>
    </citation>
    <scope>NUCLEOTIDE SEQUENCE [LARGE SCALE GENOMIC DNA]</scope>
    <source>
        <strain evidence="5 6">B2 450</strain>
    </source>
</reference>
<evidence type="ECO:0000313" key="6">
    <source>
        <dbReference type="Proteomes" id="UP000032250"/>
    </source>
</evidence>
<dbReference type="SUPFAM" id="SSF52540">
    <property type="entry name" value="P-loop containing nucleoside triphosphate hydrolases"/>
    <property type="match status" value="1"/>
</dbReference>
<dbReference type="InterPro" id="IPR003439">
    <property type="entry name" value="ABC_transporter-like_ATP-bd"/>
</dbReference>
<protein>
    <submittedName>
        <fullName evidence="5">Iron ABC transporter ATP-binding protein</fullName>
    </submittedName>
</protein>
<dbReference type="PROSITE" id="PS50893">
    <property type="entry name" value="ABC_TRANSPORTER_2"/>
    <property type="match status" value="1"/>
</dbReference>
<dbReference type="PATRIC" id="fig|1379739.3.peg.3248"/>
<dbReference type="GO" id="GO:0005524">
    <property type="term" value="F:ATP binding"/>
    <property type="evidence" value="ECO:0007669"/>
    <property type="project" value="UniProtKB-KW"/>
</dbReference>
<gene>
    <name evidence="5" type="ORF">N495_14275</name>
</gene>
<feature type="domain" description="ABC transporter" evidence="4">
    <location>
        <begin position="3"/>
        <end position="239"/>
    </location>
</feature>
<keyword evidence="1" id="KW-0813">Transport</keyword>
<accession>A0A0D1BWC0</accession>
<dbReference type="PROSITE" id="PS00211">
    <property type="entry name" value="ABC_TRANSPORTER_1"/>
    <property type="match status" value="1"/>
</dbReference>
<dbReference type="CDD" id="cd03214">
    <property type="entry name" value="ABC_Iron-Siderophores_B12_Hemin"/>
    <property type="match status" value="1"/>
</dbReference>
<dbReference type="SMART" id="SM00382">
    <property type="entry name" value="AAA"/>
    <property type="match status" value="1"/>
</dbReference>
<dbReference type="Pfam" id="PF00005">
    <property type="entry name" value="ABC_tran"/>
    <property type="match status" value="1"/>
</dbReference>
<dbReference type="GO" id="GO:0016887">
    <property type="term" value="F:ATP hydrolysis activity"/>
    <property type="evidence" value="ECO:0007669"/>
    <property type="project" value="InterPro"/>
</dbReference>
<dbReference type="EMBL" id="JXSU01000007">
    <property type="protein sequence ID" value="KIS24685.1"/>
    <property type="molecule type" value="Genomic_DNA"/>
</dbReference>